<dbReference type="SUPFAM" id="SSF56091">
    <property type="entry name" value="DNA ligase/mRNA capping enzyme, catalytic domain"/>
    <property type="match status" value="1"/>
</dbReference>
<reference evidence="3" key="1">
    <citation type="submission" date="2015-10" db="EMBL/GenBank/DDBJ databases">
        <authorList>
            <person name="Millard A."/>
        </authorList>
    </citation>
    <scope>NUCLEOTIDE SEQUENCE [LARGE SCALE GENOMIC DNA]</scope>
</reference>
<protein>
    <submittedName>
        <fullName evidence="2">RNA ligase</fullName>
    </submittedName>
</protein>
<accession>A0A0S4KXF7</accession>
<dbReference type="GeneID" id="26799051"/>
<organism evidence="2 3">
    <name type="scientific">Pseudomonas phage VCM</name>
    <dbReference type="NCBI Taxonomy" id="1729937"/>
    <lineage>
        <taxon>Viruses</taxon>
        <taxon>Duplodnaviria</taxon>
        <taxon>Heunggongvirae</taxon>
        <taxon>Uroviricota</taxon>
        <taxon>Caudoviricetes</taxon>
        <taxon>Vandenendeviridae</taxon>
        <taxon>Gorskivirinae</taxon>
        <taxon>Kremarvirus</taxon>
        <taxon>Kremarvirus VCM</taxon>
        <taxon>Otagovirus VCM</taxon>
    </lineage>
</organism>
<dbReference type="Gene3D" id="3.30.470.30">
    <property type="entry name" value="DNA ligase/mRNA capping enzyme"/>
    <property type="match status" value="1"/>
</dbReference>
<dbReference type="Pfam" id="PF09414">
    <property type="entry name" value="RNA_ligase"/>
    <property type="match status" value="1"/>
</dbReference>
<dbReference type="NCBIfam" id="TIGR02306">
    <property type="entry name" value="RNA_lig_DRB0094"/>
    <property type="match status" value="1"/>
</dbReference>
<dbReference type="InterPro" id="IPR012646">
    <property type="entry name" value="RNA_ligase_DRB0094"/>
</dbReference>
<gene>
    <name evidence="2" type="ORF">VCM_00082</name>
</gene>
<keyword evidence="3" id="KW-1185">Reference proteome</keyword>
<keyword evidence="2" id="KW-0436">Ligase</keyword>
<name>A0A0S4KXF7_9CAUD</name>
<dbReference type="GO" id="GO:0016874">
    <property type="term" value="F:ligase activity"/>
    <property type="evidence" value="ECO:0007669"/>
    <property type="project" value="UniProtKB-KW"/>
</dbReference>
<dbReference type="KEGG" id="vg:26799051"/>
<evidence type="ECO:0000313" key="2">
    <source>
        <dbReference type="EMBL" id="CUR44301.1"/>
    </source>
</evidence>
<dbReference type="Pfam" id="PF21189">
    <property type="entry name" value="PHA02142"/>
    <property type="match status" value="1"/>
</dbReference>
<feature type="domain" description="RNA ligase" evidence="1">
    <location>
        <begin position="179"/>
        <end position="372"/>
    </location>
</feature>
<dbReference type="EMBL" id="LN887844">
    <property type="protein sequence ID" value="CUR44301.1"/>
    <property type="molecule type" value="Genomic_DNA"/>
</dbReference>
<proteinExistence type="predicted"/>
<dbReference type="InterPro" id="IPR021122">
    <property type="entry name" value="RNA_ligase_dom_REL/Rnl2"/>
</dbReference>
<sequence length="381" mass="42438">MTERSLARVVLIDQLLPIEGADRIELALIGGWQVVVQKGLYEPALTKAVYFEVDSLLDTERPYFADAANWSSKLLHNIDGRTHARVKTMKLRKQLSQGYMIPLTATGLNSAQVGDDLTKALGVVKYEKAEEASMNNTGGMGVKTGTSALGFPKFIPKTDQTRVQNITNLYLKAVADGEEFEESFKLDGSSLTAFVRDGVAGVASRNVGFRMEDEKRSFLSTLSRFIDHVRTRGLRAAKWERVIKKDDNAFTQMATEAGLIEAIRRDGRNLAIQGEMCGPSIQKNFEGLDKNTFFTYDVFLIDEQRYMLPAERIKFCTDQGVKHVPVNYTGPLKAATVAEVLTRADGPSGLKGKFREGFVYKSTKRDFSFKAISNAYLLKEE</sequence>
<evidence type="ECO:0000259" key="1">
    <source>
        <dbReference type="Pfam" id="PF09414"/>
    </source>
</evidence>
<dbReference type="RefSeq" id="YP_009222680.1">
    <property type="nucleotide sequence ID" value="NC_029065.1"/>
</dbReference>
<evidence type="ECO:0000313" key="3">
    <source>
        <dbReference type="Proteomes" id="UP000204441"/>
    </source>
</evidence>
<dbReference type="OrthoDB" id="2887at10239"/>
<dbReference type="Proteomes" id="UP000204441">
    <property type="component" value="Genome"/>
</dbReference>